<accession>A0AAV7VZB5</accession>
<evidence type="ECO:0000313" key="1">
    <source>
        <dbReference type="EMBL" id="KAJ1207048.1"/>
    </source>
</evidence>
<dbReference type="EMBL" id="JANPWB010000002">
    <property type="protein sequence ID" value="KAJ1207048.1"/>
    <property type="molecule type" value="Genomic_DNA"/>
</dbReference>
<dbReference type="AlphaFoldDB" id="A0AAV7VZB5"/>
<proteinExistence type="predicted"/>
<organism evidence="1 3">
    <name type="scientific">Pleurodeles waltl</name>
    <name type="common">Iberian ribbed newt</name>
    <dbReference type="NCBI Taxonomy" id="8319"/>
    <lineage>
        <taxon>Eukaryota</taxon>
        <taxon>Metazoa</taxon>
        <taxon>Chordata</taxon>
        <taxon>Craniata</taxon>
        <taxon>Vertebrata</taxon>
        <taxon>Euteleostomi</taxon>
        <taxon>Amphibia</taxon>
        <taxon>Batrachia</taxon>
        <taxon>Caudata</taxon>
        <taxon>Salamandroidea</taxon>
        <taxon>Salamandridae</taxon>
        <taxon>Pleurodelinae</taxon>
        <taxon>Pleurodeles</taxon>
    </lineage>
</organism>
<sequence>MGVRGQRFNRPPCSPPIPDCLHLVLCLTPHQKRKKEGGLSFLNPSHIPVPFRKEPRACELHLSFSPVLCLSYSLLGQRSRGRGAFMRFSKNNALARIYSVCRARCTSSS</sequence>
<evidence type="ECO:0000313" key="3">
    <source>
        <dbReference type="Proteomes" id="UP001066276"/>
    </source>
</evidence>
<comment type="caution">
    <text evidence="1">The sequence shown here is derived from an EMBL/GenBank/DDBJ whole genome shotgun (WGS) entry which is preliminary data.</text>
</comment>
<name>A0AAV7VZB5_PLEWA</name>
<gene>
    <name evidence="1" type="ORF">NDU88_002440</name>
    <name evidence="2" type="ORF">NDU88_002443</name>
</gene>
<dbReference type="Proteomes" id="UP001066276">
    <property type="component" value="Chromosome 1_2"/>
</dbReference>
<dbReference type="EMBL" id="JANPWB010000002">
    <property type="protein sequence ID" value="KAJ1207051.1"/>
    <property type="molecule type" value="Genomic_DNA"/>
</dbReference>
<keyword evidence="3" id="KW-1185">Reference proteome</keyword>
<evidence type="ECO:0000313" key="2">
    <source>
        <dbReference type="EMBL" id="KAJ1207051.1"/>
    </source>
</evidence>
<protein>
    <submittedName>
        <fullName evidence="1">Uncharacterized protein</fullName>
    </submittedName>
</protein>
<reference evidence="1" key="1">
    <citation type="journal article" date="2022" name="bioRxiv">
        <title>Sequencing and chromosome-scale assembly of the giantPleurodeles waltlgenome.</title>
        <authorList>
            <person name="Brown T."/>
            <person name="Elewa A."/>
            <person name="Iarovenko S."/>
            <person name="Subramanian E."/>
            <person name="Araus A.J."/>
            <person name="Petzold A."/>
            <person name="Susuki M."/>
            <person name="Suzuki K.-i.T."/>
            <person name="Hayashi T."/>
            <person name="Toyoda A."/>
            <person name="Oliveira C."/>
            <person name="Osipova E."/>
            <person name="Leigh N.D."/>
            <person name="Simon A."/>
            <person name="Yun M.H."/>
        </authorList>
    </citation>
    <scope>NUCLEOTIDE SEQUENCE</scope>
    <source>
        <strain evidence="1">20211129_DDA</strain>
        <tissue evidence="1">Liver</tissue>
    </source>
</reference>